<proteinExistence type="predicted"/>
<dbReference type="Gene3D" id="2.40.30.10">
    <property type="entry name" value="Translation factors"/>
    <property type="match status" value="1"/>
</dbReference>
<feature type="domain" description="RsdA/BaiN/AoA(So)-like Rossmann fold-like" evidence="4">
    <location>
        <begin position="18"/>
        <end position="450"/>
    </location>
</feature>
<evidence type="ECO:0000256" key="3">
    <source>
        <dbReference type="ARBA" id="ARBA00022827"/>
    </source>
</evidence>
<dbReference type="Gene3D" id="3.50.50.60">
    <property type="entry name" value="FAD/NAD(P)-binding domain"/>
    <property type="match status" value="2"/>
</dbReference>
<dbReference type="STRING" id="365044.Pnap_2187"/>
<evidence type="ECO:0000313" key="7">
    <source>
        <dbReference type="Proteomes" id="UP000000644"/>
    </source>
</evidence>
<reference evidence="7" key="1">
    <citation type="journal article" date="2009" name="Environ. Microbiol.">
        <title>The genome of Polaromonas naphthalenivorans strain CJ2, isolated from coal tar-contaminated sediment, reveals physiological and metabolic versatility and evolution through extensive horizontal gene transfer.</title>
        <authorList>
            <person name="Yagi J.M."/>
            <person name="Sims D."/>
            <person name="Brettin T."/>
            <person name="Bruce D."/>
            <person name="Madsen E.L."/>
        </authorList>
    </citation>
    <scope>NUCLEOTIDE SEQUENCE [LARGE SCALE GENOMIC DNA]</scope>
    <source>
        <strain evidence="7">CJ2</strain>
    </source>
</reference>
<dbReference type="PRINTS" id="PR00420">
    <property type="entry name" value="RNGMNOXGNASE"/>
</dbReference>
<name>A1VPB7_POLNA</name>
<protein>
    <submittedName>
        <fullName evidence="6">HI0933 family protein</fullName>
    </submittedName>
</protein>
<evidence type="ECO:0000256" key="1">
    <source>
        <dbReference type="ARBA" id="ARBA00001974"/>
    </source>
</evidence>
<dbReference type="Pfam" id="PF03486">
    <property type="entry name" value="HI0933_like"/>
    <property type="match status" value="1"/>
</dbReference>
<dbReference type="EMBL" id="CP000529">
    <property type="protein sequence ID" value="ABM37495.1"/>
    <property type="molecule type" value="Genomic_DNA"/>
</dbReference>
<dbReference type="InterPro" id="IPR004792">
    <property type="entry name" value="BaiN-like"/>
</dbReference>
<dbReference type="eggNOG" id="COG2081">
    <property type="taxonomic scope" value="Bacteria"/>
</dbReference>
<dbReference type="KEGG" id="pna:Pnap_2187"/>
<evidence type="ECO:0000256" key="2">
    <source>
        <dbReference type="ARBA" id="ARBA00022630"/>
    </source>
</evidence>
<dbReference type="Gene3D" id="1.10.8.260">
    <property type="entry name" value="HI0933 insert domain-like"/>
    <property type="match status" value="1"/>
</dbReference>
<comment type="cofactor">
    <cofactor evidence="1">
        <name>FAD</name>
        <dbReference type="ChEBI" id="CHEBI:57692"/>
    </cofactor>
</comment>
<dbReference type="PANTHER" id="PTHR42887:SF1">
    <property type="entry name" value="BLR3961 PROTEIN"/>
    <property type="match status" value="1"/>
</dbReference>
<dbReference type="InterPro" id="IPR055178">
    <property type="entry name" value="RsdA/BaiN/AoA(So)-like_dom"/>
</dbReference>
<keyword evidence="3" id="KW-0274">FAD</keyword>
<keyword evidence="7" id="KW-1185">Reference proteome</keyword>
<dbReference type="SUPFAM" id="SSF160996">
    <property type="entry name" value="HI0933 insert domain-like"/>
    <property type="match status" value="1"/>
</dbReference>
<dbReference type="Pfam" id="PF22780">
    <property type="entry name" value="HI0933_like_1st"/>
    <property type="match status" value="1"/>
</dbReference>
<keyword evidence="2" id="KW-0285">Flavoprotein</keyword>
<evidence type="ECO:0000259" key="4">
    <source>
        <dbReference type="Pfam" id="PF03486"/>
    </source>
</evidence>
<accession>A1VPB7</accession>
<feature type="domain" description="RsdA/BaiN/AoA(So)-like insert" evidence="5">
    <location>
        <begin position="248"/>
        <end position="394"/>
    </location>
</feature>
<dbReference type="SUPFAM" id="SSF51905">
    <property type="entry name" value="FAD/NAD(P)-binding domain"/>
    <property type="match status" value="1"/>
</dbReference>
<dbReference type="Proteomes" id="UP000000644">
    <property type="component" value="Chromosome"/>
</dbReference>
<dbReference type="NCBIfam" id="TIGR03862">
    <property type="entry name" value="flavo_PP4765"/>
    <property type="match status" value="1"/>
</dbReference>
<sequence>MQTDFPVNNSSSLPQPLRVAVIGGGPAGLMAAEVLAGAGPAVSVRLYDAMPSVGRKFLLAGRGGLNLTHSEPPEVFMRRYGAHSAALEPLIAAFGPAELRAWAESLGIETFVGSSGLVFPKDMKAAPLLRAWLHRLRSAGVQFSMRHRWLGWAEGGALKFSTPAGEVLAEADAVVLALGGGSWARLGSDGAWVPLLAERGVPVAPLQPSNCGFDVVAGPAAEAVEHGETRREFLKELIGQSPAPQPGWTEHFSSRFAGQPFKSVAIHFTDSQGRSFARRGEFVATATGVEGSLIYAASSLLRDEIAANGSATFLLDLLPDKTPEQVLVEVRHPRGSRSLSSHLKSRLNLDGIKAAMLYEVLGKEAIADPVKLAAGIKALPVRVLAARPIDEAISSAGGVKFEALDANLRITTPAAVHPPVFCAGEMLDWEAPTGGYLLTACFASGRAAGQGVLKQLGL</sequence>
<dbReference type="AlphaFoldDB" id="A1VPB7"/>
<gene>
    <name evidence="6" type="ordered locus">Pnap_2187</name>
</gene>
<evidence type="ECO:0000259" key="5">
    <source>
        <dbReference type="Pfam" id="PF22780"/>
    </source>
</evidence>
<evidence type="ECO:0000313" key="6">
    <source>
        <dbReference type="EMBL" id="ABM37495.1"/>
    </source>
</evidence>
<organism evidence="6 7">
    <name type="scientific">Polaromonas naphthalenivorans (strain CJ2)</name>
    <dbReference type="NCBI Taxonomy" id="365044"/>
    <lineage>
        <taxon>Bacteria</taxon>
        <taxon>Pseudomonadati</taxon>
        <taxon>Pseudomonadota</taxon>
        <taxon>Betaproteobacteria</taxon>
        <taxon>Burkholderiales</taxon>
        <taxon>Comamonadaceae</taxon>
        <taxon>Polaromonas</taxon>
    </lineage>
</organism>
<dbReference type="InterPro" id="IPR023166">
    <property type="entry name" value="BaiN-like_dom_sf"/>
</dbReference>
<dbReference type="InterPro" id="IPR057661">
    <property type="entry name" value="RsdA/BaiN/AoA(So)_Rossmann"/>
</dbReference>
<dbReference type="InterPro" id="IPR022460">
    <property type="entry name" value="Flavoprotein_PP4765"/>
</dbReference>
<dbReference type="InterPro" id="IPR036188">
    <property type="entry name" value="FAD/NAD-bd_sf"/>
</dbReference>
<dbReference type="PANTHER" id="PTHR42887">
    <property type="entry name" value="OS12G0638800 PROTEIN"/>
    <property type="match status" value="1"/>
</dbReference>
<dbReference type="HOGENOM" id="CLU_025174_1_0_4"/>